<organism evidence="2 3">
    <name type="scientific">Austropuccinia psidii MF-1</name>
    <dbReference type="NCBI Taxonomy" id="1389203"/>
    <lineage>
        <taxon>Eukaryota</taxon>
        <taxon>Fungi</taxon>
        <taxon>Dikarya</taxon>
        <taxon>Basidiomycota</taxon>
        <taxon>Pucciniomycotina</taxon>
        <taxon>Pucciniomycetes</taxon>
        <taxon>Pucciniales</taxon>
        <taxon>Sphaerophragmiaceae</taxon>
        <taxon>Austropuccinia</taxon>
    </lineage>
</organism>
<evidence type="ECO:0000313" key="3">
    <source>
        <dbReference type="Proteomes" id="UP000765509"/>
    </source>
</evidence>
<protein>
    <submittedName>
        <fullName evidence="2">Uncharacterized protein</fullName>
    </submittedName>
</protein>
<proteinExistence type="predicted"/>
<dbReference type="EMBL" id="AVOT02004568">
    <property type="protein sequence ID" value="MBW0476738.1"/>
    <property type="molecule type" value="Genomic_DNA"/>
</dbReference>
<name>A0A9Q3GQW0_9BASI</name>
<feature type="region of interest" description="Disordered" evidence="1">
    <location>
        <begin position="76"/>
        <end position="105"/>
    </location>
</feature>
<dbReference type="Proteomes" id="UP000765509">
    <property type="component" value="Unassembled WGS sequence"/>
</dbReference>
<reference evidence="2" key="1">
    <citation type="submission" date="2021-03" db="EMBL/GenBank/DDBJ databases">
        <title>Draft genome sequence of rust myrtle Austropuccinia psidii MF-1, a brazilian biotype.</title>
        <authorList>
            <person name="Quecine M.C."/>
            <person name="Pachon D.M.R."/>
            <person name="Bonatelli M.L."/>
            <person name="Correr F.H."/>
            <person name="Franceschini L.M."/>
            <person name="Leite T.F."/>
            <person name="Margarido G.R.A."/>
            <person name="Almeida C.A."/>
            <person name="Ferrarezi J.A."/>
            <person name="Labate C.A."/>
        </authorList>
    </citation>
    <scope>NUCLEOTIDE SEQUENCE</scope>
    <source>
        <strain evidence="2">MF-1</strain>
    </source>
</reference>
<accession>A0A9Q3GQW0</accession>
<comment type="caution">
    <text evidence="2">The sequence shown here is derived from an EMBL/GenBank/DDBJ whole genome shotgun (WGS) entry which is preliminary data.</text>
</comment>
<gene>
    <name evidence="2" type="ORF">O181_016453</name>
</gene>
<keyword evidence="3" id="KW-1185">Reference proteome</keyword>
<evidence type="ECO:0000313" key="2">
    <source>
        <dbReference type="EMBL" id="MBW0476738.1"/>
    </source>
</evidence>
<dbReference type="OrthoDB" id="7555456at2759"/>
<dbReference type="AlphaFoldDB" id="A0A9Q3GQW0"/>
<sequence length="105" mass="11957">MKTTNTHMFRWQTASQEYRGNMSIIYKDGQSHINANGLSRWPLDNIKSNPAHDPGVAAKISIYFLEIDRRENFRFSEWAPQSGTSNSEDTETEETETPILGMSSS</sequence>
<evidence type="ECO:0000256" key="1">
    <source>
        <dbReference type="SAM" id="MobiDB-lite"/>
    </source>
</evidence>